<evidence type="ECO:0000313" key="2">
    <source>
        <dbReference type="Proteomes" id="UP000887581"/>
    </source>
</evidence>
<evidence type="ECO:0000313" key="3">
    <source>
        <dbReference type="WBParaSite" id="sdigi.contig5.g664.t1"/>
    </source>
</evidence>
<dbReference type="SMART" id="SM00312">
    <property type="entry name" value="PX"/>
    <property type="match status" value="1"/>
</dbReference>
<dbReference type="GO" id="GO:0035091">
    <property type="term" value="F:phosphatidylinositol binding"/>
    <property type="evidence" value="ECO:0007669"/>
    <property type="project" value="InterPro"/>
</dbReference>
<dbReference type="Gene3D" id="3.30.200.20">
    <property type="entry name" value="Phosphorylase Kinase, domain 1"/>
    <property type="match status" value="1"/>
</dbReference>
<dbReference type="SUPFAM" id="SSF56112">
    <property type="entry name" value="Protein kinase-like (PK-like)"/>
    <property type="match status" value="1"/>
</dbReference>
<dbReference type="AlphaFoldDB" id="A0A915Q2X1"/>
<reference evidence="3" key="1">
    <citation type="submission" date="2022-11" db="UniProtKB">
        <authorList>
            <consortium name="WormBaseParasite"/>
        </authorList>
    </citation>
    <scope>IDENTIFICATION</scope>
</reference>
<keyword evidence="2" id="KW-1185">Reference proteome</keyword>
<organism evidence="2 3">
    <name type="scientific">Setaria digitata</name>
    <dbReference type="NCBI Taxonomy" id="48799"/>
    <lineage>
        <taxon>Eukaryota</taxon>
        <taxon>Metazoa</taxon>
        <taxon>Ecdysozoa</taxon>
        <taxon>Nematoda</taxon>
        <taxon>Chromadorea</taxon>
        <taxon>Rhabditida</taxon>
        <taxon>Spirurina</taxon>
        <taxon>Spiruromorpha</taxon>
        <taxon>Filarioidea</taxon>
        <taxon>Setariidae</taxon>
        <taxon>Setaria</taxon>
    </lineage>
</organism>
<dbReference type="SUPFAM" id="SSF64268">
    <property type="entry name" value="PX domain"/>
    <property type="match status" value="1"/>
</dbReference>
<dbReference type="WBParaSite" id="sdigi.contig5.g664.t1">
    <property type="protein sequence ID" value="sdigi.contig5.g664.t1"/>
    <property type="gene ID" value="sdigi.contig5.g664"/>
</dbReference>
<accession>A0A915Q2X1</accession>
<dbReference type="InterPro" id="IPR036871">
    <property type="entry name" value="PX_dom_sf"/>
</dbReference>
<evidence type="ECO:0000259" key="1">
    <source>
        <dbReference type="PROSITE" id="PS50195"/>
    </source>
</evidence>
<dbReference type="InterPro" id="IPR001683">
    <property type="entry name" value="PX_dom"/>
</dbReference>
<feature type="domain" description="PX" evidence="1">
    <location>
        <begin position="9"/>
        <end position="121"/>
    </location>
</feature>
<dbReference type="Gene3D" id="3.30.1520.10">
    <property type="entry name" value="Phox-like domain"/>
    <property type="match status" value="1"/>
</dbReference>
<dbReference type="PANTHER" id="PTHR22775">
    <property type="entry name" value="SORTING NEXIN"/>
    <property type="match status" value="1"/>
</dbReference>
<dbReference type="PROSITE" id="PS50195">
    <property type="entry name" value="PX"/>
    <property type="match status" value="1"/>
</dbReference>
<dbReference type="InterPro" id="IPR011009">
    <property type="entry name" value="Kinase-like_dom_sf"/>
</dbReference>
<name>A0A915Q2X1_9BILA</name>
<sequence length="467" mass="54016">MESSAAAVVDITHPLKCTLIDWIRLSDHVEYMVEVKSQLGIRTSWHIRRRYAQFRKLNSEIEKFGVDLDFPPRKFIGNAKESFIKQRMLALQEFLDAVCLQPALYACPAVANFLESFTETYVGLNEWILLTFRDKREWIIEQQRKHCGWRSGKVHYEVRYGPSKLILSGVRYGPDRFGTVASLNSVLDFLRTLQSPHLNESVTSWATDGGILYIRPIFKGGTLRDRLYKSNWKDDFFTKYRTDSAICSLETYDVRLVCRQLLEILTLLNAISVPYRAFHFTSFDIHAGNIVVTECGCELIDLDQVLTGQPNFRRPSMLCCHAINTLEDMFVFTFGQLLFELLTGFLTFPVHSATEALTIVPSIFQPILNSIFSPEVRSLPRLQDLINSNLFVDIPVAKMKQREIRIPRDIKEVLDGLCNNILGRYKRDRTQFNNIKKQRKFQQLLNSEAEKLRRKEIIKVCPQAKLS</sequence>
<dbReference type="Gene3D" id="1.10.510.10">
    <property type="entry name" value="Transferase(Phosphotransferase) domain 1"/>
    <property type="match status" value="1"/>
</dbReference>
<protein>
    <submittedName>
        <fullName evidence="3">PX domain-containing protein</fullName>
    </submittedName>
</protein>
<dbReference type="Pfam" id="PF00787">
    <property type="entry name" value="PX"/>
    <property type="match status" value="1"/>
</dbReference>
<proteinExistence type="predicted"/>
<dbReference type="Proteomes" id="UP000887581">
    <property type="component" value="Unplaced"/>
</dbReference>
<dbReference type="PANTHER" id="PTHR22775:SF3">
    <property type="entry name" value="SORTING NEXIN-13"/>
    <property type="match status" value="1"/>
</dbReference>